<dbReference type="AlphaFoldDB" id="A0A538S9T7"/>
<dbReference type="PANTHER" id="PTHR43000">
    <property type="entry name" value="DTDP-D-GLUCOSE 4,6-DEHYDRATASE-RELATED"/>
    <property type="match status" value="1"/>
</dbReference>
<feature type="non-terminal residue" evidence="8">
    <location>
        <position position="279"/>
    </location>
</feature>
<dbReference type="InterPro" id="IPR036291">
    <property type="entry name" value="NAD(P)-bd_dom_sf"/>
</dbReference>
<dbReference type="CDD" id="cd05246">
    <property type="entry name" value="dTDP_GD_SDR_e"/>
    <property type="match status" value="1"/>
</dbReference>
<evidence type="ECO:0000259" key="7">
    <source>
        <dbReference type="Pfam" id="PF16363"/>
    </source>
</evidence>
<dbReference type="Pfam" id="PF16363">
    <property type="entry name" value="GDP_Man_Dehyd"/>
    <property type="match status" value="1"/>
</dbReference>
<keyword evidence="6" id="KW-0456">Lyase</keyword>
<evidence type="ECO:0000256" key="3">
    <source>
        <dbReference type="ARBA" id="ARBA00008178"/>
    </source>
</evidence>
<sequence length="279" mass="30772">MAEAPDLTRARFLVTGGAGFIGSNFVRMVRKRFPDSRVTVLDKLTYAGNLANLESISGDPGYRFVKGDICDPKAVAEAMEGCDLVVNFAAETHVDRSIERAHEFVLTDTVGVYVLLEEARRVNVRRFVQVSTDEVYGEILDDAATEESPLLARNPYAASKIGGDRLAYSYYATFGLPTIVTRCSNNYGPYQHPEKLIPLFVTNALQDLPVPVYGSGRNTRDWIHVDDHCAAMLAILQTKDVEGETFNIGAGNEKSVLEITSLILDQLKKPKTLVKHVSD</sequence>
<dbReference type="Gene3D" id="3.40.50.720">
    <property type="entry name" value="NAD(P)-binding Rossmann-like Domain"/>
    <property type="match status" value="1"/>
</dbReference>
<dbReference type="EMBL" id="VBOR01000087">
    <property type="protein sequence ID" value="TMQ48138.1"/>
    <property type="molecule type" value="Genomic_DNA"/>
</dbReference>
<proteinExistence type="inferred from homology"/>
<evidence type="ECO:0000256" key="4">
    <source>
        <dbReference type="ARBA" id="ARBA00011990"/>
    </source>
</evidence>
<feature type="domain" description="NAD(P)-binding" evidence="7">
    <location>
        <begin position="13"/>
        <end position="269"/>
    </location>
</feature>
<organism evidence="8 9">
    <name type="scientific">Eiseniibacteriota bacterium</name>
    <dbReference type="NCBI Taxonomy" id="2212470"/>
    <lineage>
        <taxon>Bacteria</taxon>
        <taxon>Candidatus Eiseniibacteriota</taxon>
    </lineage>
</organism>
<dbReference type="Gene3D" id="3.90.25.10">
    <property type="entry name" value="UDP-galactose 4-epimerase, domain 1"/>
    <property type="match status" value="1"/>
</dbReference>
<comment type="caution">
    <text evidence="8">The sequence shown here is derived from an EMBL/GenBank/DDBJ whole genome shotgun (WGS) entry which is preliminary data.</text>
</comment>
<dbReference type="GO" id="GO:0008460">
    <property type="term" value="F:dTDP-glucose 4,6-dehydratase activity"/>
    <property type="evidence" value="ECO:0007669"/>
    <property type="project" value="UniProtKB-EC"/>
</dbReference>
<comment type="similarity">
    <text evidence="3">Belongs to the NAD(P)-dependent epimerase/dehydratase family. dTDP-glucose dehydratase subfamily.</text>
</comment>
<dbReference type="Proteomes" id="UP000316292">
    <property type="component" value="Unassembled WGS sequence"/>
</dbReference>
<evidence type="ECO:0000256" key="1">
    <source>
        <dbReference type="ARBA" id="ARBA00001539"/>
    </source>
</evidence>
<evidence type="ECO:0000256" key="2">
    <source>
        <dbReference type="ARBA" id="ARBA00001911"/>
    </source>
</evidence>
<evidence type="ECO:0000313" key="9">
    <source>
        <dbReference type="Proteomes" id="UP000316292"/>
    </source>
</evidence>
<reference evidence="8 9" key="1">
    <citation type="journal article" date="2019" name="Nat. Microbiol.">
        <title>Mediterranean grassland soil C-N compound turnover is dependent on rainfall and depth, and is mediated by genomically divergent microorganisms.</title>
        <authorList>
            <person name="Diamond S."/>
            <person name="Andeer P.F."/>
            <person name="Li Z."/>
            <person name="Crits-Christoph A."/>
            <person name="Burstein D."/>
            <person name="Anantharaman K."/>
            <person name="Lane K.R."/>
            <person name="Thomas B.C."/>
            <person name="Pan C."/>
            <person name="Northen T.R."/>
            <person name="Banfield J.F."/>
        </authorList>
    </citation>
    <scope>NUCLEOTIDE SEQUENCE [LARGE SCALE GENOMIC DNA]</scope>
    <source>
        <strain evidence="8">WS_1</strain>
    </source>
</reference>
<name>A0A538S9T7_UNCEI</name>
<dbReference type="InterPro" id="IPR005888">
    <property type="entry name" value="dTDP_Gluc_deHydtase"/>
</dbReference>
<accession>A0A538S9T7</accession>
<comment type="cofactor">
    <cofactor evidence="2">
        <name>NAD(+)</name>
        <dbReference type="ChEBI" id="CHEBI:57540"/>
    </cofactor>
</comment>
<dbReference type="EC" id="4.2.1.46" evidence="4"/>
<evidence type="ECO:0000256" key="6">
    <source>
        <dbReference type="ARBA" id="ARBA00023239"/>
    </source>
</evidence>
<evidence type="ECO:0000256" key="5">
    <source>
        <dbReference type="ARBA" id="ARBA00023027"/>
    </source>
</evidence>
<dbReference type="InterPro" id="IPR016040">
    <property type="entry name" value="NAD(P)-bd_dom"/>
</dbReference>
<gene>
    <name evidence="8" type="ORF">E6K71_07995</name>
</gene>
<keyword evidence="5" id="KW-0520">NAD</keyword>
<dbReference type="GO" id="GO:0009225">
    <property type="term" value="P:nucleotide-sugar metabolic process"/>
    <property type="evidence" value="ECO:0007669"/>
    <property type="project" value="InterPro"/>
</dbReference>
<dbReference type="SUPFAM" id="SSF51735">
    <property type="entry name" value="NAD(P)-binding Rossmann-fold domains"/>
    <property type="match status" value="1"/>
</dbReference>
<comment type="catalytic activity">
    <reaction evidence="1">
        <text>dTDP-alpha-D-glucose = dTDP-4-dehydro-6-deoxy-alpha-D-glucose + H2O</text>
        <dbReference type="Rhea" id="RHEA:17221"/>
        <dbReference type="ChEBI" id="CHEBI:15377"/>
        <dbReference type="ChEBI" id="CHEBI:57477"/>
        <dbReference type="ChEBI" id="CHEBI:57649"/>
        <dbReference type="EC" id="4.2.1.46"/>
    </reaction>
</comment>
<protein>
    <recommendedName>
        <fullName evidence="4">dTDP-glucose 4,6-dehydratase</fullName>
        <ecNumber evidence="4">4.2.1.46</ecNumber>
    </recommendedName>
</protein>
<evidence type="ECO:0000313" key="8">
    <source>
        <dbReference type="EMBL" id="TMQ48138.1"/>
    </source>
</evidence>